<sequence length="357" mass="39798">MRILSLIIAFGLYGCDMVQNTGKGQDGEWLIPRGEVRDGGPGKDGIPALENPAFINMDNADYMQNDDLVTLARVGNEVRVYPHRILNWHEIVNDAIGGQNITVSFCPLTGSSIGLNRELTINGSKTVTTFGVSGLLYNNNLILYDRATDSYWSQMRNQCVSGALIGTTPENVPLLETTFRTARTMYPDARILSDNTGIYGSSQYAIYPYGDYRTNNDFLLFDVKPDDNRLPRKERVLGVVVGDAARAYPFSTFNPDTQIAHDQLGGKELVIIGNQKKNILVAYERRLGSRAIGRFSAFSDSSRPYLVMTDSLGNRYDIFGRVAEGPDKGQALKPLESYIAYWFAFAAFHPQTDIFRR</sequence>
<proteinExistence type="predicted"/>
<dbReference type="Proteomes" id="UP000886005">
    <property type="component" value="Unassembled WGS sequence"/>
</dbReference>
<evidence type="ECO:0000313" key="1">
    <source>
        <dbReference type="EMBL" id="HED11591.1"/>
    </source>
</evidence>
<comment type="caution">
    <text evidence="1">The sequence shown here is derived from an EMBL/GenBank/DDBJ whole genome shotgun (WGS) entry which is preliminary data.</text>
</comment>
<protein>
    <submittedName>
        <fullName evidence="1">DUF3179 domain-containing protein</fullName>
    </submittedName>
</protein>
<accession>A0A7V1LP98</accession>
<name>A0A7V1LP98_CALAY</name>
<dbReference type="InterPro" id="IPR021516">
    <property type="entry name" value="DUF3179"/>
</dbReference>
<dbReference type="PROSITE" id="PS51257">
    <property type="entry name" value="PROKAR_LIPOPROTEIN"/>
    <property type="match status" value="1"/>
</dbReference>
<dbReference type="AlphaFoldDB" id="A0A7V1LP98"/>
<reference evidence="1" key="1">
    <citation type="journal article" date="2020" name="mSystems">
        <title>Genome- and Community-Level Interaction Insights into Carbon Utilization and Element Cycling Functions of Hydrothermarchaeota in Hydrothermal Sediment.</title>
        <authorList>
            <person name="Zhou Z."/>
            <person name="Liu Y."/>
            <person name="Xu W."/>
            <person name="Pan J."/>
            <person name="Luo Z.H."/>
            <person name="Li M."/>
        </authorList>
    </citation>
    <scope>NUCLEOTIDE SEQUENCE [LARGE SCALE GENOMIC DNA]</scope>
    <source>
        <strain evidence="1">HyVt-456</strain>
    </source>
</reference>
<gene>
    <name evidence="1" type="ORF">ENJ10_12945</name>
</gene>
<dbReference type="Pfam" id="PF11376">
    <property type="entry name" value="DUF3179"/>
    <property type="match status" value="1"/>
</dbReference>
<dbReference type="EMBL" id="DRLD01000365">
    <property type="protein sequence ID" value="HED11591.1"/>
    <property type="molecule type" value="Genomic_DNA"/>
</dbReference>
<organism evidence="1">
    <name type="scientific">Caldithrix abyssi</name>
    <dbReference type="NCBI Taxonomy" id="187145"/>
    <lineage>
        <taxon>Bacteria</taxon>
        <taxon>Pseudomonadati</taxon>
        <taxon>Calditrichota</taxon>
        <taxon>Calditrichia</taxon>
        <taxon>Calditrichales</taxon>
        <taxon>Calditrichaceae</taxon>
        <taxon>Caldithrix</taxon>
    </lineage>
</organism>